<keyword evidence="2" id="KW-0808">Transferase</keyword>
<dbReference type="UniPathway" id="UPA00219"/>
<dbReference type="PROSITE" id="PS51257">
    <property type="entry name" value="PROKAR_LIPOPROTEIN"/>
    <property type="match status" value="1"/>
</dbReference>
<comment type="caution">
    <text evidence="8">The sequence shown here is derived from an EMBL/GenBank/DDBJ whole genome shotgun (WGS) entry which is preliminary data.</text>
</comment>
<evidence type="ECO:0000313" key="9">
    <source>
        <dbReference type="Proteomes" id="UP000316495"/>
    </source>
</evidence>
<evidence type="ECO:0000256" key="5">
    <source>
        <dbReference type="ARBA" id="ARBA00023316"/>
    </source>
</evidence>
<evidence type="ECO:0000256" key="6">
    <source>
        <dbReference type="PROSITE-ProRule" id="PRU01373"/>
    </source>
</evidence>
<gene>
    <name evidence="8" type="ORF">Athens101428_653</name>
</gene>
<keyword evidence="4 6" id="KW-0573">Peptidoglycan synthesis</keyword>
<organism evidence="8 9">
    <name type="scientific">Candidatus Berkelbacteria bacterium Athens1014_28</name>
    <dbReference type="NCBI Taxonomy" id="2017145"/>
    <lineage>
        <taxon>Bacteria</taxon>
        <taxon>Candidatus Berkelbacteria</taxon>
    </lineage>
</organism>
<evidence type="ECO:0000256" key="1">
    <source>
        <dbReference type="ARBA" id="ARBA00004752"/>
    </source>
</evidence>
<dbReference type="PANTHER" id="PTHR30582">
    <property type="entry name" value="L,D-TRANSPEPTIDASE"/>
    <property type="match status" value="1"/>
</dbReference>
<dbReference type="Pfam" id="PF03734">
    <property type="entry name" value="YkuD"/>
    <property type="match status" value="1"/>
</dbReference>
<feature type="active site" description="Proton donor/acceptor" evidence="6">
    <location>
        <position position="199"/>
    </location>
</feature>
<evidence type="ECO:0000259" key="7">
    <source>
        <dbReference type="PROSITE" id="PS52029"/>
    </source>
</evidence>
<feature type="domain" description="L,D-TPase catalytic" evidence="7">
    <location>
        <begin position="83"/>
        <end position="241"/>
    </location>
</feature>
<accession>A0A554LKY8</accession>
<evidence type="ECO:0000313" key="8">
    <source>
        <dbReference type="EMBL" id="TSC93545.1"/>
    </source>
</evidence>
<reference evidence="8 9" key="1">
    <citation type="submission" date="2017-07" db="EMBL/GenBank/DDBJ databases">
        <title>Mechanisms for carbon and nitrogen cycling indicate functional differentiation within the Candidate Phyla Radiation.</title>
        <authorList>
            <person name="Danczak R.E."/>
            <person name="Johnston M.D."/>
            <person name="Kenah C."/>
            <person name="Slattery M."/>
            <person name="Wrighton K.C."/>
            <person name="Wilkins M.J."/>
        </authorList>
    </citation>
    <scope>NUCLEOTIDE SEQUENCE [LARGE SCALE GENOMIC DNA]</scope>
    <source>
        <strain evidence="8">Athens1014_28</strain>
    </source>
</reference>
<comment type="pathway">
    <text evidence="1 6">Cell wall biogenesis; peptidoglycan biosynthesis.</text>
</comment>
<dbReference type="GO" id="GO:0071555">
    <property type="term" value="P:cell wall organization"/>
    <property type="evidence" value="ECO:0007669"/>
    <property type="project" value="UniProtKB-UniRule"/>
</dbReference>
<proteinExistence type="predicted"/>
<sequence length="254" mass="29157">MKNTLVILLIIPVFAVISGCQKREQIASTNFDTFVLPKPRVELKKVIVNNKPLVSDEVHPKTKPQIALVPPIQKTCEQSPVVDIIVIDLDSQTLFAYDDENQDRELKAFFISGAGPIEKTDYIMDLPLSHRREISEFPPEVRKQVVEALKKTKNHYLSELPHNHLGTFTIIDKDIDHYSDAFRCPMHYALNYFEGHYIHSTEPKYYSKIGQPASHGCIREREENAIWLYAHSRVGTKVVIERSSSKEVELVSRF</sequence>
<keyword evidence="5 6" id="KW-0961">Cell wall biogenesis/degradation</keyword>
<dbReference type="CDD" id="cd16913">
    <property type="entry name" value="YkuD_like"/>
    <property type="match status" value="1"/>
</dbReference>
<evidence type="ECO:0000256" key="3">
    <source>
        <dbReference type="ARBA" id="ARBA00022960"/>
    </source>
</evidence>
<dbReference type="PROSITE" id="PS52029">
    <property type="entry name" value="LD_TPASE"/>
    <property type="match status" value="1"/>
</dbReference>
<feature type="active site" description="Nucleophile" evidence="6">
    <location>
        <position position="217"/>
    </location>
</feature>
<protein>
    <recommendedName>
        <fullName evidence="7">L,D-TPase catalytic domain-containing protein</fullName>
    </recommendedName>
</protein>
<dbReference type="GO" id="GO:0071972">
    <property type="term" value="F:peptidoglycan L,D-transpeptidase activity"/>
    <property type="evidence" value="ECO:0007669"/>
    <property type="project" value="TreeGrafter"/>
</dbReference>
<dbReference type="GO" id="GO:0016740">
    <property type="term" value="F:transferase activity"/>
    <property type="evidence" value="ECO:0007669"/>
    <property type="project" value="UniProtKB-KW"/>
</dbReference>
<dbReference type="InterPro" id="IPR038063">
    <property type="entry name" value="Transpep_catalytic_dom"/>
</dbReference>
<name>A0A554LKY8_9BACT</name>
<dbReference type="GO" id="GO:0018104">
    <property type="term" value="P:peptidoglycan-protein cross-linking"/>
    <property type="evidence" value="ECO:0007669"/>
    <property type="project" value="TreeGrafter"/>
</dbReference>
<evidence type="ECO:0000256" key="2">
    <source>
        <dbReference type="ARBA" id="ARBA00022679"/>
    </source>
</evidence>
<dbReference type="Proteomes" id="UP000316495">
    <property type="component" value="Unassembled WGS sequence"/>
</dbReference>
<dbReference type="Gene3D" id="2.40.440.10">
    <property type="entry name" value="L,D-transpeptidase catalytic domain-like"/>
    <property type="match status" value="1"/>
</dbReference>
<dbReference type="GO" id="GO:0008360">
    <property type="term" value="P:regulation of cell shape"/>
    <property type="evidence" value="ECO:0007669"/>
    <property type="project" value="UniProtKB-UniRule"/>
</dbReference>
<dbReference type="AlphaFoldDB" id="A0A554LKY8"/>
<dbReference type="PANTHER" id="PTHR30582:SF2">
    <property type="entry name" value="L,D-TRANSPEPTIDASE YCIB-RELATED"/>
    <property type="match status" value="1"/>
</dbReference>
<dbReference type="EMBL" id="VMGN01000042">
    <property type="protein sequence ID" value="TSC93545.1"/>
    <property type="molecule type" value="Genomic_DNA"/>
</dbReference>
<dbReference type="SUPFAM" id="SSF141523">
    <property type="entry name" value="L,D-transpeptidase catalytic domain-like"/>
    <property type="match status" value="1"/>
</dbReference>
<dbReference type="GO" id="GO:0005576">
    <property type="term" value="C:extracellular region"/>
    <property type="evidence" value="ECO:0007669"/>
    <property type="project" value="TreeGrafter"/>
</dbReference>
<dbReference type="InterPro" id="IPR005490">
    <property type="entry name" value="LD_TPept_cat_dom"/>
</dbReference>
<evidence type="ECO:0000256" key="4">
    <source>
        <dbReference type="ARBA" id="ARBA00022984"/>
    </source>
</evidence>
<keyword evidence="3 6" id="KW-0133">Cell shape</keyword>
<dbReference type="InterPro" id="IPR050979">
    <property type="entry name" value="LD-transpeptidase"/>
</dbReference>